<accession>A0A0E0AGN0</accession>
<dbReference type="Gene3D" id="1.20.1280.50">
    <property type="match status" value="1"/>
</dbReference>
<dbReference type="InterPro" id="IPR001810">
    <property type="entry name" value="F-box_dom"/>
</dbReference>
<dbReference type="InterPro" id="IPR013187">
    <property type="entry name" value="F-box-assoc_dom_typ3"/>
</dbReference>
<dbReference type="PANTHER" id="PTHR31111:SF133">
    <property type="entry name" value="OS07G0196600 PROTEIN"/>
    <property type="match status" value="1"/>
</dbReference>
<evidence type="ECO:0000313" key="3">
    <source>
        <dbReference type="Proteomes" id="UP000026961"/>
    </source>
</evidence>
<evidence type="ECO:0000313" key="2">
    <source>
        <dbReference type="EnsemblPlants" id="OGLUM07G05100.1"/>
    </source>
</evidence>
<dbReference type="Pfam" id="PF08268">
    <property type="entry name" value="FBA_3"/>
    <property type="match status" value="1"/>
</dbReference>
<dbReference type="InterPro" id="IPR036047">
    <property type="entry name" value="F-box-like_dom_sf"/>
</dbReference>
<dbReference type="SMART" id="SM00256">
    <property type="entry name" value="FBOX"/>
    <property type="match status" value="1"/>
</dbReference>
<dbReference type="AlphaFoldDB" id="A0A0E0AGN0"/>
<name>A0A0E0AGN0_9ORYZ</name>
<dbReference type="PANTHER" id="PTHR31111">
    <property type="entry name" value="BNAA05G37150D PROTEIN-RELATED"/>
    <property type="match status" value="1"/>
</dbReference>
<dbReference type="EnsemblPlants" id="OGLUM07G05100.1">
    <property type="protein sequence ID" value="OGLUM07G05100.1"/>
    <property type="gene ID" value="OGLUM07G05100"/>
</dbReference>
<organism evidence="2">
    <name type="scientific">Oryza glumipatula</name>
    <dbReference type="NCBI Taxonomy" id="40148"/>
    <lineage>
        <taxon>Eukaryota</taxon>
        <taxon>Viridiplantae</taxon>
        <taxon>Streptophyta</taxon>
        <taxon>Embryophyta</taxon>
        <taxon>Tracheophyta</taxon>
        <taxon>Spermatophyta</taxon>
        <taxon>Magnoliopsida</taxon>
        <taxon>Liliopsida</taxon>
        <taxon>Poales</taxon>
        <taxon>Poaceae</taxon>
        <taxon>BOP clade</taxon>
        <taxon>Oryzoideae</taxon>
        <taxon>Oryzeae</taxon>
        <taxon>Oryzinae</taxon>
        <taxon>Oryza</taxon>
    </lineage>
</organism>
<protein>
    <recommendedName>
        <fullName evidence="1">F-box domain-containing protein</fullName>
    </recommendedName>
</protein>
<dbReference type="Gramene" id="OGLUM07G05100.1">
    <property type="protein sequence ID" value="OGLUM07G05100.1"/>
    <property type="gene ID" value="OGLUM07G05100"/>
</dbReference>
<dbReference type="Proteomes" id="UP000026961">
    <property type="component" value="Chromosome 7"/>
</dbReference>
<dbReference type="HOGENOM" id="CLU_033501_0_1_1"/>
<dbReference type="Pfam" id="PF00646">
    <property type="entry name" value="F-box"/>
    <property type="match status" value="1"/>
</dbReference>
<dbReference type="SUPFAM" id="SSF81383">
    <property type="entry name" value="F-box domain"/>
    <property type="match status" value="1"/>
</dbReference>
<proteinExistence type="predicted"/>
<reference evidence="2" key="1">
    <citation type="submission" date="2015-04" db="UniProtKB">
        <authorList>
            <consortium name="EnsemblPlants"/>
        </authorList>
    </citation>
    <scope>IDENTIFICATION</scope>
</reference>
<sequence>MDVGEGKWFGAVVDGVLQSEMLLEVLLRLPAKPICRLRAVCRSWRSFTSDPLFAAAHAARHPGTALLTVGVQSFPRFCVDLVDLSGDIVKQLIPQVGKGMVVSATSDDLVFLDGKEHSIHLLDPTTGSISALPTTGSMSALRHYGDVGTDCSMLLAWFAFGQAAASPTGERKLVRIVKTLKDRYVSEVITVSRRGIGGQQWRKVENPPVHLDCFCTNGVVFKGAAYFNFDILLCSPSVLEAGCLPSFDLAMEQWSMTLQGPAKSIVEESNGTLSYHDLDCLLMLAGIKDTLCTSHWNYHFYVVDLWFLTDSEKGTWSKEYRINVDPSFYGIGDCVKVHPLLVTDEGNVVLWLQMPSEGIVQIYNPVTNTFWDITQTSIHTGVGVYTGSLLCQGSA</sequence>
<keyword evidence="3" id="KW-1185">Reference proteome</keyword>
<feature type="domain" description="F-box" evidence="1">
    <location>
        <begin position="17"/>
        <end position="57"/>
    </location>
</feature>
<evidence type="ECO:0000259" key="1">
    <source>
        <dbReference type="SMART" id="SM00256"/>
    </source>
</evidence>
<reference evidence="2" key="2">
    <citation type="submission" date="2018-05" db="EMBL/GenBank/DDBJ databases">
        <title>OgluRS3 (Oryza glumaepatula Reference Sequence Version 3).</title>
        <authorList>
            <person name="Zhang J."/>
            <person name="Kudrna D."/>
            <person name="Lee S."/>
            <person name="Talag J."/>
            <person name="Welchert J."/>
            <person name="Wing R.A."/>
        </authorList>
    </citation>
    <scope>NUCLEOTIDE SEQUENCE [LARGE SCALE GENOMIC DNA]</scope>
</reference>